<dbReference type="InterPro" id="IPR023378">
    <property type="entry name" value="YheA/YmcA-like_dom_sf"/>
</dbReference>
<dbReference type="AlphaFoldDB" id="A0A9D1HIQ1"/>
<dbReference type="InterPro" id="IPR010368">
    <property type="entry name" value="Com_YlbF"/>
</dbReference>
<gene>
    <name evidence="1" type="ORF">IAB00_00910</name>
</gene>
<dbReference type="Proteomes" id="UP000824124">
    <property type="component" value="Unassembled WGS sequence"/>
</dbReference>
<reference evidence="1" key="2">
    <citation type="journal article" date="2021" name="PeerJ">
        <title>Extensive microbial diversity within the chicken gut microbiome revealed by metagenomics and culture.</title>
        <authorList>
            <person name="Gilroy R."/>
            <person name="Ravi A."/>
            <person name="Getino M."/>
            <person name="Pursley I."/>
            <person name="Horton D.L."/>
            <person name="Alikhan N.F."/>
            <person name="Baker D."/>
            <person name="Gharbi K."/>
            <person name="Hall N."/>
            <person name="Watson M."/>
            <person name="Adriaenssens E.M."/>
            <person name="Foster-Nyarko E."/>
            <person name="Jarju S."/>
            <person name="Secka A."/>
            <person name="Antonio M."/>
            <person name="Oren A."/>
            <person name="Chaudhuri R.R."/>
            <person name="La Ragione R."/>
            <person name="Hildebrand F."/>
            <person name="Pallen M.J."/>
        </authorList>
    </citation>
    <scope>NUCLEOTIDE SEQUENCE</scope>
    <source>
        <strain evidence="1">2830</strain>
    </source>
</reference>
<protein>
    <submittedName>
        <fullName evidence="1">YlbF family regulator</fullName>
    </submittedName>
</protein>
<evidence type="ECO:0000313" key="2">
    <source>
        <dbReference type="Proteomes" id="UP000824124"/>
    </source>
</evidence>
<dbReference type="Pfam" id="PF06133">
    <property type="entry name" value="Com_YlbF"/>
    <property type="match status" value="1"/>
</dbReference>
<accession>A0A9D1HIQ1</accession>
<sequence>MVKNEGIYQTASKLAEQIKASPEYARYITAKERLLHDPINRKLLRDLRNKQFDLEDSLETGEEYTKQEEFLNDLMMSVALNPVVNDFLNAEYNFGRIIEQLSEIFEQIFPEDDIFEEEEAAATVSDALHDSAGREDTTYIN</sequence>
<dbReference type="EMBL" id="DVMH01000005">
    <property type="protein sequence ID" value="HIU09805.1"/>
    <property type="molecule type" value="Genomic_DNA"/>
</dbReference>
<reference evidence="1" key="1">
    <citation type="submission" date="2020-10" db="EMBL/GenBank/DDBJ databases">
        <authorList>
            <person name="Gilroy R."/>
        </authorList>
    </citation>
    <scope>NUCLEOTIDE SEQUENCE</scope>
    <source>
        <strain evidence="1">2830</strain>
    </source>
</reference>
<name>A0A9D1HIQ1_9FIRM</name>
<dbReference type="Gene3D" id="1.20.1500.10">
    <property type="entry name" value="YheA/YmcA-like"/>
    <property type="match status" value="1"/>
</dbReference>
<dbReference type="SUPFAM" id="SSF158622">
    <property type="entry name" value="YheA/YmcA-like"/>
    <property type="match status" value="1"/>
</dbReference>
<comment type="caution">
    <text evidence="1">The sequence shown here is derived from an EMBL/GenBank/DDBJ whole genome shotgun (WGS) entry which is preliminary data.</text>
</comment>
<proteinExistence type="predicted"/>
<evidence type="ECO:0000313" key="1">
    <source>
        <dbReference type="EMBL" id="HIU09805.1"/>
    </source>
</evidence>
<organism evidence="1 2">
    <name type="scientific">Candidatus Avidehalobacter gallistercoris</name>
    <dbReference type="NCBI Taxonomy" id="2840694"/>
    <lineage>
        <taxon>Bacteria</taxon>
        <taxon>Bacillati</taxon>
        <taxon>Bacillota</taxon>
        <taxon>Clostridia</taxon>
        <taxon>Eubacteriales</taxon>
        <taxon>Peptococcaceae</taxon>
        <taxon>Peptococcaceae incertae sedis</taxon>
        <taxon>Candidatus Avidehalobacter</taxon>
    </lineage>
</organism>